<evidence type="ECO:0000259" key="5">
    <source>
        <dbReference type="PROSITE" id="PS50942"/>
    </source>
</evidence>
<dbReference type="SMART" id="SM00801">
    <property type="entry name" value="dDENN"/>
    <property type="match status" value="1"/>
</dbReference>
<dbReference type="Pfam" id="PF02141">
    <property type="entry name" value="DENN"/>
    <property type="match status" value="1"/>
</dbReference>
<dbReference type="Pfam" id="PF01417">
    <property type="entry name" value="ENTH"/>
    <property type="match status" value="1"/>
</dbReference>
<organism evidence="6 7">
    <name type="scientific">Nitzschia inconspicua</name>
    <dbReference type="NCBI Taxonomy" id="303405"/>
    <lineage>
        <taxon>Eukaryota</taxon>
        <taxon>Sar</taxon>
        <taxon>Stramenopiles</taxon>
        <taxon>Ochrophyta</taxon>
        <taxon>Bacillariophyta</taxon>
        <taxon>Bacillariophyceae</taxon>
        <taxon>Bacillariophycidae</taxon>
        <taxon>Bacillariales</taxon>
        <taxon>Bacillariaceae</taxon>
        <taxon>Nitzschia</taxon>
    </lineage>
</organism>
<accession>A0A9K3KN98</accession>
<dbReference type="OrthoDB" id="74314at2759"/>
<dbReference type="InterPro" id="IPR037516">
    <property type="entry name" value="Tripartite_DENN"/>
</dbReference>
<dbReference type="GO" id="GO:0032456">
    <property type="term" value="P:endocytic recycling"/>
    <property type="evidence" value="ECO:0007669"/>
    <property type="project" value="TreeGrafter"/>
</dbReference>
<feature type="compositionally biased region" description="Low complexity" evidence="3">
    <location>
        <begin position="880"/>
        <end position="894"/>
    </location>
</feature>
<dbReference type="Proteomes" id="UP000693970">
    <property type="component" value="Unassembled WGS sequence"/>
</dbReference>
<sequence length="1067" mass="117210">MAAPQGPPVEALPLYDLFLDLPHPAAAAACPPPYTLATPINNPEMEKELSANMSRIARFAFPEFDDAMAQRIPRDGELNRFSQYAMQPKSFQNYTFSLQLQSGVRMHGFVRRYLPIHQVAKHRYDVGRRGERALVILTRFSGGDLLYAAILKTLDALSFQKPALEGETPHPEPRQWFLHHLFEEHKKLCAQFVSLPQHERKATTLTIEYIEVGRHPLPMLDQVDTTKYLIPTSLLASNASVVDSLTSSSILPILRVLGVQSTLRLLSALLSEDRVLLVSASPTRLAQCARSALSILAQGLLNWQHLYIPVLPPHLFQYLGAPVPYLIGMQSSMMAKLEQAQSEGLGEMVIINLDSVQMETRGMNPIDVARKVPDLFQKAMSEQGMPTSGMSAAEMLAQDLLDLLKMDKRVIYGESTLTNVSETAAKATKAVKSGITSLARRGKKFLNNRMGSSNISDASGTDEEGVGVEGAAAAGEKTPAADMNTMSPEFIYIQGSQHEAAEEEARIAFTSFFLSMFGNMRWYLSASPGKLPQLDRNRFLQQKRAMGEGENTPIWPLLENFCHTQMLEQFAKARVEEVRLRLPVTPDSPLFTQCGDYHRLHNIDFSVVNVRRVARQVSQNNPSRTIVQTNARSIAMLLTSNRTYEGDYNKAVAQLVEQCRECTSVLYDVMSVIWVRMRDSRGLHWKHGFQSLQILRNLLYHGPLGAIAEATDGLDKIRAMKFYNDNMRSQICTQIRTAANQVYNLLVDRAKLYNIRRLCVNKRRVLRLTDQPRFVKDTRLKPITPFRNMHQLLNPTAGARVAPAPQQQQATTSAPPVTTNYAAEPDFLGMMSPSASAPPQGGSAPASVSSGGATQDMLGMFGNMAVSSQTPTSSGGGYDPFSPSPSAATPSQAANVHSSMVSPAASLQQPPYSAGQQPFGSPPPAQGFGAAAPPGGPTSYCAVPAPQQQQSLPYGSPPGAPLAQPHPPPAHSYYQQPHPGHYPPQGHIPPSQNQQPQPAALGLPPYQQQQPPPHQTFQAHAQQTQQQPLAYHTGAQSQGYPPQQYAAQQPPPAQPAKPNISQFDPFK</sequence>
<dbReference type="SMART" id="SM00799">
    <property type="entry name" value="DENN"/>
    <property type="match status" value="1"/>
</dbReference>
<evidence type="ECO:0000256" key="1">
    <source>
        <dbReference type="ARBA" id="ARBA00004132"/>
    </source>
</evidence>
<dbReference type="GO" id="GO:0005085">
    <property type="term" value="F:guanyl-nucleotide exchange factor activity"/>
    <property type="evidence" value="ECO:0007669"/>
    <property type="project" value="InterPro"/>
</dbReference>
<name>A0A9K3KN98_9STRA</name>
<evidence type="ECO:0000259" key="4">
    <source>
        <dbReference type="PROSITE" id="PS50211"/>
    </source>
</evidence>
<feature type="region of interest" description="Disordered" evidence="3">
    <location>
        <begin position="799"/>
        <end position="1067"/>
    </location>
</feature>
<comment type="caution">
    <text evidence="6">The sequence shown here is derived from an EMBL/GenBank/DDBJ whole genome shotgun (WGS) entry which is preliminary data.</text>
</comment>
<dbReference type="InterPro" id="IPR040032">
    <property type="entry name" value="DENND1A/B/C"/>
</dbReference>
<evidence type="ECO:0000256" key="3">
    <source>
        <dbReference type="SAM" id="MobiDB-lite"/>
    </source>
</evidence>
<feature type="compositionally biased region" description="Low complexity" evidence="3">
    <location>
        <begin position="832"/>
        <end position="853"/>
    </location>
</feature>
<keyword evidence="2" id="KW-0968">Cytoplasmic vesicle</keyword>
<feature type="compositionally biased region" description="Polar residues" evidence="3">
    <location>
        <begin position="895"/>
        <end position="911"/>
    </location>
</feature>
<feature type="domain" description="ENTH" evidence="5">
    <location>
        <begin position="624"/>
        <end position="756"/>
    </location>
</feature>
<evidence type="ECO:0000313" key="6">
    <source>
        <dbReference type="EMBL" id="KAG7346461.1"/>
    </source>
</evidence>
<dbReference type="PANTHER" id="PTHR13196:SF14">
    <property type="entry name" value="UDENN DOMAIN-CONTAINING PROTEIN"/>
    <property type="match status" value="1"/>
</dbReference>
<keyword evidence="7" id="KW-1185">Reference proteome</keyword>
<dbReference type="InterPro" id="IPR001194">
    <property type="entry name" value="cDENN_dom"/>
</dbReference>
<feature type="compositionally biased region" description="Low complexity" evidence="3">
    <location>
        <begin position="973"/>
        <end position="1048"/>
    </location>
</feature>
<dbReference type="PROSITE" id="PS50942">
    <property type="entry name" value="ENTH"/>
    <property type="match status" value="1"/>
</dbReference>
<dbReference type="EMBL" id="JAGRRH010000021">
    <property type="protein sequence ID" value="KAG7346461.1"/>
    <property type="molecule type" value="Genomic_DNA"/>
</dbReference>
<proteinExistence type="predicted"/>
<feature type="compositionally biased region" description="Low complexity" evidence="3">
    <location>
        <begin position="801"/>
        <end position="819"/>
    </location>
</feature>
<evidence type="ECO:0000256" key="2">
    <source>
        <dbReference type="ARBA" id="ARBA00023329"/>
    </source>
</evidence>
<protein>
    <submittedName>
        <fullName evidence="6">DENN AEX-3 domain containing protein</fullName>
    </submittedName>
</protein>
<feature type="domain" description="UDENN" evidence="4">
    <location>
        <begin position="15"/>
        <end position="581"/>
    </location>
</feature>
<evidence type="ECO:0000313" key="7">
    <source>
        <dbReference type="Proteomes" id="UP000693970"/>
    </source>
</evidence>
<dbReference type="InterPro" id="IPR005112">
    <property type="entry name" value="dDENN_dom"/>
</dbReference>
<dbReference type="GO" id="GO:0030136">
    <property type="term" value="C:clathrin-coated vesicle"/>
    <property type="evidence" value="ECO:0007669"/>
    <property type="project" value="UniProtKB-SubCell"/>
</dbReference>
<dbReference type="GO" id="GO:1901981">
    <property type="term" value="F:phosphatidylinositol phosphate binding"/>
    <property type="evidence" value="ECO:0007669"/>
    <property type="project" value="TreeGrafter"/>
</dbReference>
<dbReference type="GO" id="GO:0005829">
    <property type="term" value="C:cytosol"/>
    <property type="evidence" value="ECO:0007669"/>
    <property type="project" value="TreeGrafter"/>
</dbReference>
<feature type="compositionally biased region" description="Pro residues" evidence="3">
    <location>
        <begin position="955"/>
        <end position="970"/>
    </location>
</feature>
<dbReference type="PANTHER" id="PTHR13196">
    <property type="entry name" value="DENN DOMAIN-CONTAINING"/>
    <property type="match status" value="1"/>
</dbReference>
<comment type="subcellular location">
    <subcellularLocation>
        <location evidence="1">Cytoplasmic vesicle</location>
        <location evidence="1">Clathrin-coated vesicle</location>
    </subcellularLocation>
</comment>
<reference evidence="6" key="1">
    <citation type="journal article" date="2021" name="Sci. Rep.">
        <title>Diploid genomic architecture of Nitzschia inconspicua, an elite biomass production diatom.</title>
        <authorList>
            <person name="Oliver A."/>
            <person name="Podell S."/>
            <person name="Pinowska A."/>
            <person name="Traller J.C."/>
            <person name="Smith S.R."/>
            <person name="McClure R."/>
            <person name="Beliaev A."/>
            <person name="Bohutskyi P."/>
            <person name="Hill E.A."/>
            <person name="Rabines A."/>
            <person name="Zheng H."/>
            <person name="Allen L.Z."/>
            <person name="Kuo A."/>
            <person name="Grigoriev I.V."/>
            <person name="Allen A.E."/>
            <person name="Hazlebeck D."/>
            <person name="Allen E.E."/>
        </authorList>
    </citation>
    <scope>NUCLEOTIDE SEQUENCE</scope>
    <source>
        <strain evidence="6">Hildebrandi</strain>
    </source>
</reference>
<gene>
    <name evidence="6" type="ORF">IV203_005529</name>
</gene>
<dbReference type="GO" id="GO:0006897">
    <property type="term" value="P:endocytosis"/>
    <property type="evidence" value="ECO:0007669"/>
    <property type="project" value="TreeGrafter"/>
</dbReference>
<dbReference type="InterPro" id="IPR013809">
    <property type="entry name" value="ENTH"/>
</dbReference>
<dbReference type="PROSITE" id="PS50211">
    <property type="entry name" value="DENN"/>
    <property type="match status" value="1"/>
</dbReference>
<dbReference type="AlphaFoldDB" id="A0A9K3KN98"/>
<reference evidence="6" key="2">
    <citation type="submission" date="2021-04" db="EMBL/GenBank/DDBJ databases">
        <authorList>
            <person name="Podell S."/>
        </authorList>
    </citation>
    <scope>NUCLEOTIDE SEQUENCE</scope>
    <source>
        <strain evidence="6">Hildebrandi</strain>
    </source>
</reference>